<dbReference type="Gene3D" id="3.40.50.300">
    <property type="entry name" value="P-loop containing nucleotide triphosphate hydrolases"/>
    <property type="match status" value="1"/>
</dbReference>
<dbReference type="GO" id="GO:0016887">
    <property type="term" value="F:ATP hydrolysis activity"/>
    <property type="evidence" value="ECO:0007669"/>
    <property type="project" value="InterPro"/>
</dbReference>
<protein>
    <submittedName>
        <fullName evidence="2">ATP-binding protein</fullName>
    </submittedName>
</protein>
<keyword evidence="2" id="KW-0547">Nucleotide-binding</keyword>
<dbReference type="AlphaFoldDB" id="A0A9D1G9F1"/>
<dbReference type="Pfam" id="PF13304">
    <property type="entry name" value="AAA_21"/>
    <property type="match status" value="1"/>
</dbReference>
<dbReference type="GO" id="GO:0005524">
    <property type="term" value="F:ATP binding"/>
    <property type="evidence" value="ECO:0007669"/>
    <property type="project" value="UniProtKB-KW"/>
</dbReference>
<dbReference type="EMBL" id="DVKI01000173">
    <property type="protein sequence ID" value="HIT17812.1"/>
    <property type="molecule type" value="Genomic_DNA"/>
</dbReference>
<dbReference type="PANTHER" id="PTHR40396:SF1">
    <property type="entry name" value="ATPASE AAA-TYPE CORE DOMAIN-CONTAINING PROTEIN"/>
    <property type="match status" value="1"/>
</dbReference>
<keyword evidence="2" id="KW-0067">ATP-binding</keyword>
<accession>A0A9D1G9F1</accession>
<dbReference type="InterPro" id="IPR003959">
    <property type="entry name" value="ATPase_AAA_core"/>
</dbReference>
<evidence type="ECO:0000259" key="1">
    <source>
        <dbReference type="Pfam" id="PF13304"/>
    </source>
</evidence>
<sequence>MLINFKFKNYKSYAEICDFTMLANKDKSHEENLIQIGKDKVSTTHIIYGSNASGKTSFINAIEFIKLFSIMSNRLMENSKIEISPFKFRENFSKIPSEFSICFVKNDLKYNYSFSCNFEKVFDEKLDIYYSSKPTNIFTRKNTSEYKFNRDVKFLNEIKSKNTKNKLFLLTAATWNYEKVKPVVDYILNDIIVLYDITQPTQYNIQYVIENNDFDEYKQFCLNFLNNADISISDFKINIKKVKDLGKQAAFVNNLIHFFTNNNEEQIKKFENSNTFNIQTIHQCNSNCYSLELAEESNGTQQLFYLAPALFYAFKEGKTLFIDEIDKSLHPLLVEYIIKKFHDKNMNQKHAQLICNTHDTNLLNLQLFRRDEIWFVEKNNFTASTEMYALSDFSPRKDENVEKAYLLGRYGGIPFIKGE</sequence>
<proteinExistence type="predicted"/>
<dbReference type="InterPro" id="IPR027417">
    <property type="entry name" value="P-loop_NTPase"/>
</dbReference>
<feature type="domain" description="ATPase AAA-type core" evidence="1">
    <location>
        <begin position="46"/>
        <end position="364"/>
    </location>
</feature>
<evidence type="ECO:0000313" key="3">
    <source>
        <dbReference type="Proteomes" id="UP000886893"/>
    </source>
</evidence>
<reference evidence="2" key="2">
    <citation type="journal article" date="2021" name="PeerJ">
        <title>Extensive microbial diversity within the chicken gut microbiome revealed by metagenomics and culture.</title>
        <authorList>
            <person name="Gilroy R."/>
            <person name="Ravi A."/>
            <person name="Getino M."/>
            <person name="Pursley I."/>
            <person name="Horton D.L."/>
            <person name="Alikhan N.F."/>
            <person name="Baker D."/>
            <person name="Gharbi K."/>
            <person name="Hall N."/>
            <person name="Watson M."/>
            <person name="Adriaenssens E.M."/>
            <person name="Foster-Nyarko E."/>
            <person name="Jarju S."/>
            <person name="Secka A."/>
            <person name="Antonio M."/>
            <person name="Oren A."/>
            <person name="Chaudhuri R.R."/>
            <person name="La Ragione R."/>
            <person name="Hildebrand F."/>
            <person name="Pallen M.J."/>
        </authorList>
    </citation>
    <scope>NUCLEOTIDE SEQUENCE</scope>
    <source>
        <strain evidence="2">14508</strain>
    </source>
</reference>
<evidence type="ECO:0000313" key="2">
    <source>
        <dbReference type="EMBL" id="HIT17812.1"/>
    </source>
</evidence>
<organism evidence="2 3">
    <name type="scientific">Candidatus Caccosoma faecigallinarum</name>
    <dbReference type="NCBI Taxonomy" id="2840720"/>
    <lineage>
        <taxon>Bacteria</taxon>
        <taxon>Bacillati</taxon>
        <taxon>Bacillota</taxon>
        <taxon>Bacillota incertae sedis</taxon>
        <taxon>Candidatus Caccosoma</taxon>
    </lineage>
</organism>
<reference evidence="2" key="1">
    <citation type="submission" date="2020-10" db="EMBL/GenBank/DDBJ databases">
        <authorList>
            <person name="Gilroy R."/>
        </authorList>
    </citation>
    <scope>NUCLEOTIDE SEQUENCE</scope>
    <source>
        <strain evidence="2">14508</strain>
    </source>
</reference>
<name>A0A9D1G9F1_9FIRM</name>
<dbReference type="PANTHER" id="PTHR40396">
    <property type="entry name" value="ATPASE-LIKE PROTEIN"/>
    <property type="match status" value="1"/>
</dbReference>
<dbReference type="SUPFAM" id="SSF52540">
    <property type="entry name" value="P-loop containing nucleoside triphosphate hydrolases"/>
    <property type="match status" value="1"/>
</dbReference>
<comment type="caution">
    <text evidence="2">The sequence shown here is derived from an EMBL/GenBank/DDBJ whole genome shotgun (WGS) entry which is preliminary data.</text>
</comment>
<gene>
    <name evidence="2" type="ORF">IAD04_05520</name>
</gene>
<dbReference type="Proteomes" id="UP000886893">
    <property type="component" value="Unassembled WGS sequence"/>
</dbReference>